<dbReference type="InterPro" id="IPR050482">
    <property type="entry name" value="Sensor_HK_TwoCompSys"/>
</dbReference>
<keyword evidence="13" id="KW-1185">Reference proteome</keyword>
<feature type="transmembrane region" description="Helical" evidence="9">
    <location>
        <begin position="114"/>
        <end position="131"/>
    </location>
</feature>
<feature type="transmembrane region" description="Helical" evidence="9">
    <location>
        <begin position="137"/>
        <end position="158"/>
    </location>
</feature>
<keyword evidence="9" id="KW-1133">Transmembrane helix</keyword>
<evidence type="ECO:0000259" key="11">
    <source>
        <dbReference type="Pfam" id="PF07730"/>
    </source>
</evidence>
<organism evidence="12 13">
    <name type="scientific">Catenulispora pinistramenti</name>
    <dbReference type="NCBI Taxonomy" id="2705254"/>
    <lineage>
        <taxon>Bacteria</taxon>
        <taxon>Bacillati</taxon>
        <taxon>Actinomycetota</taxon>
        <taxon>Actinomycetes</taxon>
        <taxon>Catenulisporales</taxon>
        <taxon>Catenulisporaceae</taxon>
        <taxon>Catenulispora</taxon>
    </lineage>
</organism>
<evidence type="ECO:0000313" key="13">
    <source>
        <dbReference type="Proteomes" id="UP000730482"/>
    </source>
</evidence>
<dbReference type="Pfam" id="PF02518">
    <property type="entry name" value="HATPase_c"/>
    <property type="match status" value="1"/>
</dbReference>
<feature type="transmembrane region" description="Helical" evidence="9">
    <location>
        <begin position="49"/>
        <end position="65"/>
    </location>
</feature>
<keyword evidence="7" id="KW-0067">ATP-binding</keyword>
<dbReference type="InterPro" id="IPR036890">
    <property type="entry name" value="HATPase_C_sf"/>
</dbReference>
<dbReference type="SUPFAM" id="SSF55874">
    <property type="entry name" value="ATPase domain of HSP90 chaperone/DNA topoisomerase II/histidine kinase"/>
    <property type="match status" value="1"/>
</dbReference>
<reference evidence="12 13" key="1">
    <citation type="submission" date="2020-02" db="EMBL/GenBank/DDBJ databases">
        <title>Acidophilic actinobacteria isolated from forest soil.</title>
        <authorList>
            <person name="Golinska P."/>
        </authorList>
    </citation>
    <scope>NUCLEOTIDE SEQUENCE [LARGE SCALE GENOMIC DNA]</scope>
    <source>
        <strain evidence="12 13">NL8</strain>
    </source>
</reference>
<protein>
    <recommendedName>
        <fullName evidence="2">histidine kinase</fullName>
        <ecNumber evidence="2">2.7.13.3</ecNumber>
    </recommendedName>
</protein>
<feature type="domain" description="Signal transduction histidine kinase subgroup 3 dimerisation and phosphoacceptor" evidence="11">
    <location>
        <begin position="179"/>
        <end position="243"/>
    </location>
</feature>
<dbReference type="EC" id="2.7.13.3" evidence="2"/>
<proteinExistence type="predicted"/>
<evidence type="ECO:0000256" key="9">
    <source>
        <dbReference type="SAM" id="Phobius"/>
    </source>
</evidence>
<dbReference type="Pfam" id="PF07730">
    <property type="entry name" value="HisKA_3"/>
    <property type="match status" value="1"/>
</dbReference>
<keyword evidence="9" id="KW-0472">Membrane</keyword>
<keyword evidence="8" id="KW-0902">Two-component regulatory system</keyword>
<name>A0ABS5KS31_9ACTN</name>
<comment type="caution">
    <text evidence="12">The sequence shown here is derived from an EMBL/GenBank/DDBJ whole genome shotgun (WGS) entry which is preliminary data.</text>
</comment>
<dbReference type="EMBL" id="JAAFYZ010000057">
    <property type="protein sequence ID" value="MBS2548852.1"/>
    <property type="molecule type" value="Genomic_DNA"/>
</dbReference>
<sequence>MLMQTVDVTGAATRALRRVPEDVADAALAAAFLAAMVVERARMMSGERLSAAIALSVVMAGGVAFRRRVPYTGYIVGSTALIAEALWIAPSPISPYANLVCLYSLGLYATRSRARWGPLILIPGVVAYFAKFPSATFTMPAGVLFTWWLAWAVGYGAARRHEEQQAARQAVRRAAVADERLRLARELHDLIGHTVNVMVVQAGAGRRVLDRDPAKTRELLTGMEHIGRDALTELDRVLGLLRRHEPAGLGNLLVTEPGIAELPRLVERMAQAGVRVTVRMDPSVSDVIPSVDMSAYRIVQEALTNALKHGGAKSASVTVRHDGRALDIEVCDDGRGSPAGYLPGRGLLGIAERVAAFGGGVEHGSIEHGGDRGGFRLRAVLPVP</sequence>
<dbReference type="Proteomes" id="UP000730482">
    <property type="component" value="Unassembled WGS sequence"/>
</dbReference>
<evidence type="ECO:0000256" key="2">
    <source>
        <dbReference type="ARBA" id="ARBA00012438"/>
    </source>
</evidence>
<dbReference type="InterPro" id="IPR003594">
    <property type="entry name" value="HATPase_dom"/>
</dbReference>
<evidence type="ECO:0000256" key="7">
    <source>
        <dbReference type="ARBA" id="ARBA00022840"/>
    </source>
</evidence>
<dbReference type="Gene3D" id="1.20.5.1930">
    <property type="match status" value="1"/>
</dbReference>
<comment type="catalytic activity">
    <reaction evidence="1">
        <text>ATP + protein L-histidine = ADP + protein N-phospho-L-histidine.</text>
        <dbReference type="EC" id="2.7.13.3"/>
    </reaction>
</comment>
<evidence type="ECO:0000256" key="3">
    <source>
        <dbReference type="ARBA" id="ARBA00022553"/>
    </source>
</evidence>
<dbReference type="PANTHER" id="PTHR24421:SF10">
    <property type="entry name" value="NITRATE_NITRITE SENSOR PROTEIN NARQ"/>
    <property type="match status" value="1"/>
</dbReference>
<keyword evidence="4" id="KW-0808">Transferase</keyword>
<evidence type="ECO:0000256" key="6">
    <source>
        <dbReference type="ARBA" id="ARBA00022777"/>
    </source>
</evidence>
<evidence type="ECO:0000256" key="5">
    <source>
        <dbReference type="ARBA" id="ARBA00022741"/>
    </source>
</evidence>
<dbReference type="PANTHER" id="PTHR24421">
    <property type="entry name" value="NITRATE/NITRITE SENSOR PROTEIN NARX-RELATED"/>
    <property type="match status" value="1"/>
</dbReference>
<evidence type="ECO:0000256" key="1">
    <source>
        <dbReference type="ARBA" id="ARBA00000085"/>
    </source>
</evidence>
<evidence type="ECO:0000313" key="12">
    <source>
        <dbReference type="EMBL" id="MBS2548852.1"/>
    </source>
</evidence>
<dbReference type="CDD" id="cd16917">
    <property type="entry name" value="HATPase_UhpB-NarQ-NarX-like"/>
    <property type="match status" value="1"/>
</dbReference>
<keyword evidence="9" id="KW-0812">Transmembrane</keyword>
<evidence type="ECO:0000256" key="4">
    <source>
        <dbReference type="ARBA" id="ARBA00022679"/>
    </source>
</evidence>
<feature type="domain" description="Histidine kinase/HSP90-like ATPase" evidence="10">
    <location>
        <begin position="295"/>
        <end position="375"/>
    </location>
</feature>
<gene>
    <name evidence="12" type="ORF">KGQ19_18460</name>
</gene>
<keyword evidence="5" id="KW-0547">Nucleotide-binding</keyword>
<accession>A0ABS5KS31</accession>
<keyword evidence="3" id="KW-0597">Phosphoprotein</keyword>
<dbReference type="InterPro" id="IPR011712">
    <property type="entry name" value="Sig_transdc_His_kin_sub3_dim/P"/>
</dbReference>
<evidence type="ECO:0000259" key="10">
    <source>
        <dbReference type="Pfam" id="PF02518"/>
    </source>
</evidence>
<evidence type="ECO:0000256" key="8">
    <source>
        <dbReference type="ARBA" id="ARBA00023012"/>
    </source>
</evidence>
<keyword evidence="6" id="KW-0418">Kinase</keyword>
<dbReference type="Gene3D" id="3.30.565.10">
    <property type="entry name" value="Histidine kinase-like ATPase, C-terminal domain"/>
    <property type="match status" value="1"/>
</dbReference>